<reference evidence="12 13" key="1">
    <citation type="journal article" date="2011" name="Proc. Natl. Acad. Sci. U.S.A.">
        <title>Evolutionary erosion of yeast sex chromosomes by mating-type switching accidents.</title>
        <authorList>
            <person name="Gordon J.L."/>
            <person name="Armisen D."/>
            <person name="Proux-Wera E."/>
            <person name="Oheigeartaigh S.S."/>
            <person name="Byrne K.P."/>
            <person name="Wolfe K.H."/>
        </authorList>
    </citation>
    <scope>NUCLEOTIDE SEQUENCE [LARGE SCALE GENOMIC DNA]</scope>
    <source>
        <strain evidence="13">ATCC 76901 / BCRC 22586 / CBS 4309 / NBRC 1992 / NRRL Y-12630</strain>
    </source>
</reference>
<reference key="2">
    <citation type="submission" date="2011-08" db="EMBL/GenBank/DDBJ databases">
        <title>Genome sequence of Naumovozyma castellii.</title>
        <authorList>
            <person name="Gordon J.L."/>
            <person name="Armisen D."/>
            <person name="Proux-Wera E."/>
            <person name="OhEigeartaigh S.S."/>
            <person name="Byrne K.P."/>
            <person name="Wolfe K.H."/>
        </authorList>
    </citation>
    <scope>NUCLEOTIDE SEQUENCE</scope>
    <source>
        <strain>Type strain:CBS 4309</strain>
    </source>
</reference>
<feature type="binding site" evidence="10">
    <location>
        <begin position="293"/>
        <end position="300"/>
    </location>
    <ligand>
        <name>FAD</name>
        <dbReference type="ChEBI" id="CHEBI:57692"/>
    </ligand>
</feature>
<comment type="subunit">
    <text evidence="3 9">Heterodimer of an alpha and a beta subunit.</text>
</comment>
<dbReference type="InterPro" id="IPR029035">
    <property type="entry name" value="DHS-like_NAD/FAD-binding_dom"/>
</dbReference>
<keyword evidence="4 9" id="KW-0813">Transport</keyword>
<comment type="subcellular location">
    <subcellularLocation>
        <location evidence="1 9">Mitochondrion matrix</location>
    </subcellularLocation>
</comment>
<evidence type="ECO:0000256" key="6">
    <source>
        <dbReference type="ARBA" id="ARBA00022827"/>
    </source>
</evidence>
<dbReference type="InParanoid" id="G0V9E9"/>
<dbReference type="Gene3D" id="3.40.50.620">
    <property type="entry name" value="HUPs"/>
    <property type="match status" value="1"/>
</dbReference>
<keyword evidence="6 9" id="KW-0274">FAD</keyword>
<dbReference type="FunCoup" id="G0V9E9">
    <property type="interactions" value="551"/>
</dbReference>
<dbReference type="AlphaFoldDB" id="G0V9E9"/>
<evidence type="ECO:0000256" key="2">
    <source>
        <dbReference type="ARBA" id="ARBA00005817"/>
    </source>
</evidence>
<dbReference type="SMART" id="SM00893">
    <property type="entry name" value="ETF"/>
    <property type="match status" value="1"/>
</dbReference>
<dbReference type="GO" id="GO:0009055">
    <property type="term" value="F:electron transfer activity"/>
    <property type="evidence" value="ECO:0007669"/>
    <property type="project" value="InterPro"/>
</dbReference>
<dbReference type="FunFam" id="3.40.50.1220:FF:000001">
    <property type="entry name" value="Electron transfer flavoprotein, alpha subunit"/>
    <property type="match status" value="1"/>
</dbReference>
<evidence type="ECO:0000256" key="4">
    <source>
        <dbReference type="ARBA" id="ARBA00022448"/>
    </source>
</evidence>
<sequence>MLFCRSYVARVPRIFRARFVSTLTFIETTADGKISPSTFNNLAAAKRISNSNTALILGSNASKVAEQFNNLGSSLGLEKILILENAKLDHSLPEYVAPILKNVLETGKFTHFIMQNSNVGKNILPRLGALMNCQPISDVVDIQDPKTFKRPMYAGNILATVVSEQKINLLSVRSSSFKSIDVNNDGTPSEKITIETIPYNDGDSKAVTIEWEFADLMDNTGRPDLVSAKNVISGGIALKDKTTFDELLEPLADALNAGIGGTRAAVDSGLCDNSLQIGQTGKIIAPDLYIAIGISGAIQHLAGMKNAKTVVAINKDADAPIFKASDYGLKGDLFEIVPQLTAKLREMKK</sequence>
<evidence type="ECO:0000256" key="10">
    <source>
        <dbReference type="PIRSR" id="PIRSR000089-1"/>
    </source>
</evidence>
<dbReference type="Pfam" id="PF00766">
    <property type="entry name" value="ETF_alpha"/>
    <property type="match status" value="1"/>
</dbReference>
<keyword evidence="13" id="KW-1185">Reference proteome</keyword>
<evidence type="ECO:0000256" key="7">
    <source>
        <dbReference type="ARBA" id="ARBA00022982"/>
    </source>
</evidence>
<proteinExistence type="inferred from homology"/>
<dbReference type="GO" id="GO:0033539">
    <property type="term" value="P:fatty acid beta-oxidation using acyl-CoA dehydrogenase"/>
    <property type="evidence" value="ECO:0007669"/>
    <property type="project" value="TreeGrafter"/>
</dbReference>
<evidence type="ECO:0000256" key="8">
    <source>
        <dbReference type="ARBA" id="ARBA00025416"/>
    </source>
</evidence>
<dbReference type="InterPro" id="IPR018206">
    <property type="entry name" value="ETF_asu_C_CS"/>
</dbReference>
<feature type="binding site" evidence="10">
    <location>
        <begin position="276"/>
        <end position="280"/>
    </location>
    <ligand>
        <name>FAD</name>
        <dbReference type="ChEBI" id="CHEBI:57692"/>
    </ligand>
</feature>
<dbReference type="PANTHER" id="PTHR43153:SF1">
    <property type="entry name" value="ELECTRON TRANSFER FLAVOPROTEIN SUBUNIT ALPHA, MITOCHONDRIAL"/>
    <property type="match status" value="1"/>
</dbReference>
<evidence type="ECO:0000256" key="5">
    <source>
        <dbReference type="ARBA" id="ARBA00022630"/>
    </source>
</evidence>
<name>G0V9E9_NAUCA</name>
<dbReference type="STRING" id="1064592.G0V9E9"/>
<dbReference type="InterPro" id="IPR001308">
    <property type="entry name" value="ETF_a/FixB"/>
</dbReference>
<comment type="function">
    <text evidence="8 9">The electron transfer flavoprotein serves as a specific electron acceptor for several dehydrogenases, including five acyl-CoA dehydrogenases, glutaryl-CoA and sarcosine dehydrogenase. It transfers the electrons to the main mitochondrial respiratory chain via ETF-ubiquinone oxidoreductase (ETF dehydrogenase).</text>
</comment>
<dbReference type="KEGG" id="ncs:NCAS_0B04810"/>
<protein>
    <recommendedName>
        <fullName evidence="9">Probable electron transfer flavoprotein subunit alpha</fullName>
    </recommendedName>
</protein>
<comment type="similarity">
    <text evidence="2 9">Belongs to the ETF alpha-subunit/FixB family.</text>
</comment>
<dbReference type="InterPro" id="IPR014729">
    <property type="entry name" value="Rossmann-like_a/b/a_fold"/>
</dbReference>
<dbReference type="CDD" id="cd01715">
    <property type="entry name" value="ETF_alpha"/>
    <property type="match status" value="1"/>
</dbReference>
<dbReference type="InterPro" id="IPR014730">
    <property type="entry name" value="ETF_a/b_N"/>
</dbReference>
<dbReference type="eggNOG" id="KOG3954">
    <property type="taxonomic scope" value="Eukaryota"/>
</dbReference>
<accession>G0V9E9</accession>
<dbReference type="PANTHER" id="PTHR43153">
    <property type="entry name" value="ELECTRON TRANSFER FLAVOPROTEIN ALPHA"/>
    <property type="match status" value="1"/>
</dbReference>
<dbReference type="InterPro" id="IPR033947">
    <property type="entry name" value="ETF_alpha_N"/>
</dbReference>
<dbReference type="SUPFAM" id="SSF52467">
    <property type="entry name" value="DHS-like NAD/FAD-binding domain"/>
    <property type="match status" value="1"/>
</dbReference>
<organism evidence="12 13">
    <name type="scientific">Naumovozyma castellii</name>
    <name type="common">Yeast</name>
    <name type="synonym">Saccharomyces castellii</name>
    <dbReference type="NCBI Taxonomy" id="27288"/>
    <lineage>
        <taxon>Eukaryota</taxon>
        <taxon>Fungi</taxon>
        <taxon>Dikarya</taxon>
        <taxon>Ascomycota</taxon>
        <taxon>Saccharomycotina</taxon>
        <taxon>Saccharomycetes</taxon>
        <taxon>Saccharomycetales</taxon>
        <taxon>Saccharomycetaceae</taxon>
        <taxon>Naumovozyma</taxon>
    </lineage>
</organism>
<evidence type="ECO:0000256" key="3">
    <source>
        <dbReference type="ARBA" id="ARBA00011355"/>
    </source>
</evidence>
<dbReference type="PIRSF" id="PIRSF000089">
    <property type="entry name" value="Electra_flavoP_a"/>
    <property type="match status" value="1"/>
</dbReference>
<dbReference type="GO" id="GO:0050660">
    <property type="term" value="F:flavin adenine dinucleotide binding"/>
    <property type="evidence" value="ECO:0007669"/>
    <property type="project" value="InterPro"/>
</dbReference>
<evidence type="ECO:0000256" key="1">
    <source>
        <dbReference type="ARBA" id="ARBA00004305"/>
    </source>
</evidence>
<gene>
    <name evidence="12" type="primary">NCAS0B04810</name>
    <name evidence="12" type="ordered locus">NCAS_0B04810</name>
</gene>
<keyword evidence="9" id="KW-0496">Mitochondrion</keyword>
<dbReference type="OMA" id="WRPYAEQ"/>
<feature type="binding site" evidence="10">
    <location>
        <begin position="262"/>
        <end position="263"/>
    </location>
    <ligand>
        <name>FAD</name>
        <dbReference type="ChEBI" id="CHEBI:57692"/>
    </ligand>
</feature>
<dbReference type="Gene3D" id="3.40.50.1220">
    <property type="entry name" value="TPP-binding domain"/>
    <property type="match status" value="1"/>
</dbReference>
<evidence type="ECO:0000259" key="11">
    <source>
        <dbReference type="SMART" id="SM00893"/>
    </source>
</evidence>
<dbReference type="Proteomes" id="UP000001640">
    <property type="component" value="Chromosome 2"/>
</dbReference>
<dbReference type="GO" id="GO:0005759">
    <property type="term" value="C:mitochondrial matrix"/>
    <property type="evidence" value="ECO:0007669"/>
    <property type="project" value="UniProtKB-SubCell"/>
</dbReference>
<dbReference type="GeneID" id="96902123"/>
<dbReference type="OrthoDB" id="1715808at2759"/>
<keyword evidence="7 9" id="KW-0249">Electron transport</keyword>
<dbReference type="PROSITE" id="PS00696">
    <property type="entry name" value="ETF_ALPHA"/>
    <property type="match status" value="1"/>
</dbReference>
<dbReference type="SUPFAM" id="SSF52402">
    <property type="entry name" value="Adenine nucleotide alpha hydrolases-like"/>
    <property type="match status" value="1"/>
</dbReference>
<keyword evidence="5 9" id="KW-0285">Flavoprotein</keyword>
<evidence type="ECO:0000256" key="9">
    <source>
        <dbReference type="PIRNR" id="PIRNR000089"/>
    </source>
</evidence>
<dbReference type="Pfam" id="PF01012">
    <property type="entry name" value="ETF"/>
    <property type="match status" value="1"/>
</dbReference>
<feature type="binding site" evidence="10">
    <location>
        <position position="314"/>
    </location>
    <ligand>
        <name>FAD</name>
        <dbReference type="ChEBI" id="CHEBI:57692"/>
    </ligand>
</feature>
<dbReference type="HOGENOM" id="CLU_034178_0_0_1"/>
<dbReference type="RefSeq" id="XP_003674937.1">
    <property type="nucleotide sequence ID" value="XM_003674889.1"/>
</dbReference>
<comment type="cofactor">
    <cofactor evidence="9 10">
        <name>FAD</name>
        <dbReference type="ChEBI" id="CHEBI:57692"/>
    </cofactor>
    <text evidence="9 10">Binds 1 FAD per dimer.</text>
</comment>
<feature type="domain" description="Electron transfer flavoprotein alpha/beta-subunit N-terminal" evidence="11">
    <location>
        <begin position="22"/>
        <end position="206"/>
    </location>
</feature>
<evidence type="ECO:0000313" key="13">
    <source>
        <dbReference type="Proteomes" id="UP000001640"/>
    </source>
</evidence>
<dbReference type="EMBL" id="HE576753">
    <property type="protein sequence ID" value="CCC68565.1"/>
    <property type="molecule type" value="Genomic_DNA"/>
</dbReference>
<dbReference type="InterPro" id="IPR014731">
    <property type="entry name" value="ETF_asu_C"/>
</dbReference>
<evidence type="ECO:0000313" key="12">
    <source>
        <dbReference type="EMBL" id="CCC68565.1"/>
    </source>
</evidence>